<accession>A0A9D4RY65</accession>
<dbReference type="InterPro" id="IPR056619">
    <property type="entry name" value="C8-3_MUC4"/>
</dbReference>
<name>A0A9D4RY65_DREPO</name>
<organism evidence="4 5">
    <name type="scientific">Dreissena polymorpha</name>
    <name type="common">Zebra mussel</name>
    <name type="synonym">Mytilus polymorpha</name>
    <dbReference type="NCBI Taxonomy" id="45954"/>
    <lineage>
        <taxon>Eukaryota</taxon>
        <taxon>Metazoa</taxon>
        <taxon>Spiralia</taxon>
        <taxon>Lophotrochozoa</taxon>
        <taxon>Mollusca</taxon>
        <taxon>Bivalvia</taxon>
        <taxon>Autobranchia</taxon>
        <taxon>Heteroconchia</taxon>
        <taxon>Euheterodonta</taxon>
        <taxon>Imparidentia</taxon>
        <taxon>Neoheterodontei</taxon>
        <taxon>Myida</taxon>
        <taxon>Dreissenoidea</taxon>
        <taxon>Dreissenidae</taxon>
        <taxon>Dreissena</taxon>
    </lineage>
</organism>
<evidence type="ECO:0000256" key="1">
    <source>
        <dbReference type="ARBA" id="ARBA00004370"/>
    </source>
</evidence>
<evidence type="ECO:0000259" key="3">
    <source>
        <dbReference type="Pfam" id="PF23263"/>
    </source>
</evidence>
<dbReference type="AlphaFoldDB" id="A0A9D4RY65"/>
<dbReference type="Proteomes" id="UP000828390">
    <property type="component" value="Unassembled WGS sequence"/>
</dbReference>
<dbReference type="GO" id="GO:0016020">
    <property type="term" value="C:membrane"/>
    <property type="evidence" value="ECO:0007669"/>
    <property type="project" value="UniProtKB-SubCell"/>
</dbReference>
<reference evidence="4" key="2">
    <citation type="submission" date="2020-11" db="EMBL/GenBank/DDBJ databases">
        <authorList>
            <person name="McCartney M.A."/>
            <person name="Auch B."/>
            <person name="Kono T."/>
            <person name="Mallez S."/>
            <person name="Becker A."/>
            <person name="Gohl D.M."/>
            <person name="Silverstein K.A.T."/>
            <person name="Koren S."/>
            <person name="Bechman K.B."/>
            <person name="Herman A."/>
            <person name="Abrahante J.E."/>
            <person name="Garbe J."/>
        </authorList>
    </citation>
    <scope>NUCLEOTIDE SEQUENCE</scope>
    <source>
        <strain evidence="4">Duluth1</strain>
        <tissue evidence="4">Whole animal</tissue>
    </source>
</reference>
<protein>
    <recommendedName>
        <fullName evidence="3">Mucin-4-like C8-3 domain-containing protein</fullName>
    </recommendedName>
</protein>
<comment type="subcellular location">
    <subcellularLocation>
        <location evidence="1">Membrane</location>
    </subcellularLocation>
</comment>
<gene>
    <name evidence="4" type="ORF">DPMN_006879</name>
</gene>
<proteinExistence type="predicted"/>
<evidence type="ECO:0000313" key="5">
    <source>
        <dbReference type="Proteomes" id="UP000828390"/>
    </source>
</evidence>
<keyword evidence="5" id="KW-1185">Reference proteome</keyword>
<dbReference type="EMBL" id="JAIWYP010000001">
    <property type="protein sequence ID" value="KAH3882932.1"/>
    <property type="molecule type" value="Genomic_DNA"/>
</dbReference>
<feature type="domain" description="Mucin-4-like C8-3" evidence="3">
    <location>
        <begin position="32"/>
        <end position="79"/>
    </location>
</feature>
<keyword evidence="2" id="KW-0472">Membrane</keyword>
<comment type="caution">
    <text evidence="4">The sequence shown here is derived from an EMBL/GenBank/DDBJ whole genome shotgun (WGS) entry which is preliminary data.</text>
</comment>
<reference evidence="4" key="1">
    <citation type="journal article" date="2019" name="bioRxiv">
        <title>The Genome of the Zebra Mussel, Dreissena polymorpha: A Resource for Invasive Species Research.</title>
        <authorList>
            <person name="McCartney M.A."/>
            <person name="Auch B."/>
            <person name="Kono T."/>
            <person name="Mallez S."/>
            <person name="Zhang Y."/>
            <person name="Obille A."/>
            <person name="Becker A."/>
            <person name="Abrahante J.E."/>
            <person name="Garbe J."/>
            <person name="Badalamenti J.P."/>
            <person name="Herman A."/>
            <person name="Mangelson H."/>
            <person name="Liachko I."/>
            <person name="Sullivan S."/>
            <person name="Sone E.D."/>
            <person name="Koren S."/>
            <person name="Silverstein K.A.T."/>
            <person name="Beckman K.B."/>
            <person name="Gohl D.M."/>
        </authorList>
    </citation>
    <scope>NUCLEOTIDE SEQUENCE</scope>
    <source>
        <strain evidence="4">Duluth1</strain>
        <tissue evidence="4">Whole animal</tissue>
    </source>
</reference>
<dbReference type="Pfam" id="PF23263">
    <property type="entry name" value="C8-3_MUC4"/>
    <property type="match status" value="1"/>
</dbReference>
<evidence type="ECO:0000256" key="2">
    <source>
        <dbReference type="ARBA" id="ARBA00023136"/>
    </source>
</evidence>
<sequence>MTTAQESIFKYEDGFTHANFIQANFTPKFLEEANATLRAEAEKKCSGNLQCVFDFVFTGNEQLAKETGSTEEKAVRTNEAASTYYFRMKILFGNIYTYMLLKVILNHNNTEI</sequence>
<evidence type="ECO:0000313" key="4">
    <source>
        <dbReference type="EMBL" id="KAH3882932.1"/>
    </source>
</evidence>